<name>A0A936ZKE4_9BURK</name>
<reference evidence="7" key="1">
    <citation type="submission" date="2021-01" db="EMBL/GenBank/DDBJ databases">
        <title>Ramlibacter sp. strain AW1 16S ribosomal RNA gene Genome sequencing and assembly.</title>
        <authorList>
            <person name="Kang M."/>
        </authorList>
    </citation>
    <scope>NUCLEOTIDE SEQUENCE</scope>
    <source>
        <strain evidence="7">AW1</strain>
    </source>
</reference>
<evidence type="ECO:0000313" key="7">
    <source>
        <dbReference type="EMBL" id="MBL0419341.1"/>
    </source>
</evidence>
<evidence type="ECO:0000259" key="6">
    <source>
        <dbReference type="PROSITE" id="PS50011"/>
    </source>
</evidence>
<keyword evidence="3" id="KW-0418">Kinase</keyword>
<dbReference type="GO" id="GO:0005524">
    <property type="term" value="F:ATP binding"/>
    <property type="evidence" value="ECO:0007669"/>
    <property type="project" value="UniProtKB-KW"/>
</dbReference>
<proteinExistence type="predicted"/>
<keyword evidence="4" id="KW-0067">ATP-binding</keyword>
<dbReference type="PANTHER" id="PTHR43289">
    <property type="entry name" value="MITOGEN-ACTIVATED PROTEIN KINASE KINASE KINASE 20-RELATED"/>
    <property type="match status" value="1"/>
</dbReference>
<organism evidence="7 8">
    <name type="scientific">Ramlibacter aurantiacus</name>
    <dbReference type="NCBI Taxonomy" id="2801330"/>
    <lineage>
        <taxon>Bacteria</taxon>
        <taxon>Pseudomonadati</taxon>
        <taxon>Pseudomonadota</taxon>
        <taxon>Betaproteobacteria</taxon>
        <taxon>Burkholderiales</taxon>
        <taxon>Comamonadaceae</taxon>
        <taxon>Ramlibacter</taxon>
    </lineage>
</organism>
<dbReference type="InterPro" id="IPR000719">
    <property type="entry name" value="Prot_kinase_dom"/>
</dbReference>
<feature type="region of interest" description="Disordered" evidence="5">
    <location>
        <begin position="299"/>
        <end position="380"/>
    </location>
</feature>
<evidence type="ECO:0000256" key="3">
    <source>
        <dbReference type="ARBA" id="ARBA00022777"/>
    </source>
</evidence>
<dbReference type="Gene3D" id="1.10.510.10">
    <property type="entry name" value="Transferase(Phosphotransferase) domain 1"/>
    <property type="match status" value="1"/>
</dbReference>
<dbReference type="Pfam" id="PF00069">
    <property type="entry name" value="Pkinase"/>
    <property type="match status" value="1"/>
</dbReference>
<keyword evidence="1" id="KW-0808">Transferase</keyword>
<gene>
    <name evidence="7" type="ORF">JI739_03170</name>
</gene>
<dbReference type="SUPFAM" id="SSF56112">
    <property type="entry name" value="Protein kinase-like (PK-like)"/>
    <property type="match status" value="1"/>
</dbReference>
<dbReference type="RefSeq" id="WP_201682382.1">
    <property type="nucleotide sequence ID" value="NZ_JAEQNA010000001.1"/>
</dbReference>
<keyword evidence="8" id="KW-1185">Reference proteome</keyword>
<feature type="compositionally biased region" description="Low complexity" evidence="5">
    <location>
        <begin position="320"/>
        <end position="380"/>
    </location>
</feature>
<sequence length="441" mass="45418">MEQQATPPDDVPADHAEGLRHPNIADASLSQGAETLAQHLARTGRLPAMKGMALSAELLSALDFAHAQGRVHGGIDLQHLLVSRSGRLQVIGFDRPVAAGPAPSAAQEAPPHLAPEQVLGLPVDHRADLYAAAVVIYELLTGVPPFPGVPQRILGAPALPAQAARPELPPAVNTVLQRALSSNPEARFQRAAEFSAALQSALGRPLWAGSSEPVAAPVAAASAASAVATPRLQRFETAVAAACLATIAYLASLATAPPTVPRVAPGWSYLEARPTPPGAAAVIPARESIAAGEEVIVLGASPPPSEPLAASTPQPPSAPQPVADQPPDAPAGPAAPRQPVGAEPAPSARASPSPQPAIVRAAAPRSADGASPAPAPARRAIRRPQPAWVELGCRQGNSLARDMCTVFRCATAEFRRHPICVRMHAEQQRVRDRMALSQGGP</sequence>
<dbReference type="PROSITE" id="PS50011">
    <property type="entry name" value="PROTEIN_KINASE_DOM"/>
    <property type="match status" value="1"/>
</dbReference>
<feature type="domain" description="Protein kinase" evidence="6">
    <location>
        <begin position="1"/>
        <end position="202"/>
    </location>
</feature>
<dbReference type="InterPro" id="IPR011009">
    <property type="entry name" value="Kinase-like_dom_sf"/>
</dbReference>
<evidence type="ECO:0000256" key="5">
    <source>
        <dbReference type="SAM" id="MobiDB-lite"/>
    </source>
</evidence>
<evidence type="ECO:0000313" key="8">
    <source>
        <dbReference type="Proteomes" id="UP000613011"/>
    </source>
</evidence>
<evidence type="ECO:0000256" key="2">
    <source>
        <dbReference type="ARBA" id="ARBA00022741"/>
    </source>
</evidence>
<evidence type="ECO:0000256" key="1">
    <source>
        <dbReference type="ARBA" id="ARBA00022679"/>
    </source>
</evidence>
<dbReference type="Proteomes" id="UP000613011">
    <property type="component" value="Unassembled WGS sequence"/>
</dbReference>
<protein>
    <recommendedName>
        <fullName evidence="6">Protein kinase domain-containing protein</fullName>
    </recommendedName>
</protein>
<dbReference type="PANTHER" id="PTHR43289:SF6">
    <property type="entry name" value="SERINE_THREONINE-PROTEIN KINASE NEKL-3"/>
    <property type="match status" value="1"/>
</dbReference>
<accession>A0A936ZKE4</accession>
<keyword evidence="2" id="KW-0547">Nucleotide-binding</keyword>
<evidence type="ECO:0000256" key="4">
    <source>
        <dbReference type="ARBA" id="ARBA00022840"/>
    </source>
</evidence>
<comment type="caution">
    <text evidence="7">The sequence shown here is derived from an EMBL/GenBank/DDBJ whole genome shotgun (WGS) entry which is preliminary data.</text>
</comment>
<dbReference type="SMART" id="SM00220">
    <property type="entry name" value="S_TKc"/>
    <property type="match status" value="1"/>
</dbReference>
<dbReference type="EMBL" id="JAEQNA010000001">
    <property type="protein sequence ID" value="MBL0419341.1"/>
    <property type="molecule type" value="Genomic_DNA"/>
</dbReference>
<dbReference type="GO" id="GO:0004674">
    <property type="term" value="F:protein serine/threonine kinase activity"/>
    <property type="evidence" value="ECO:0007669"/>
    <property type="project" value="TreeGrafter"/>
</dbReference>
<dbReference type="AlphaFoldDB" id="A0A936ZKE4"/>